<dbReference type="Gene3D" id="2.40.70.10">
    <property type="entry name" value="Acid Proteases"/>
    <property type="match status" value="2"/>
</dbReference>
<dbReference type="PANTHER" id="PTHR47966">
    <property type="entry name" value="BETA-SITE APP-CLEAVING ENZYME, ISOFORM A-RELATED"/>
    <property type="match status" value="1"/>
</dbReference>
<keyword evidence="3" id="KW-0378">Hydrolase</keyword>
<dbReference type="InterPro" id="IPR001461">
    <property type="entry name" value="Aspartic_peptidase_A1"/>
</dbReference>
<dbReference type="Gene3D" id="3.90.245.10">
    <property type="entry name" value="Ribonucleoside hydrolase-like"/>
    <property type="match status" value="1"/>
</dbReference>
<proteinExistence type="inferred from homology"/>
<evidence type="ECO:0000313" key="6">
    <source>
        <dbReference type="Proteomes" id="UP000308724"/>
    </source>
</evidence>
<dbReference type="InterPro" id="IPR021109">
    <property type="entry name" value="Peptidase_aspartic_dom_sf"/>
</dbReference>
<name>A0A4T0BJX3_AURPU</name>
<keyword evidence="3 5" id="KW-0645">Protease</keyword>
<dbReference type="Proteomes" id="UP000308724">
    <property type="component" value="Unassembled WGS sequence"/>
</dbReference>
<dbReference type="PRINTS" id="PR00792">
    <property type="entry name" value="PEPSIN"/>
</dbReference>
<comment type="similarity">
    <text evidence="1 3">Belongs to the peptidase A1 family.</text>
</comment>
<keyword evidence="2 3" id="KW-0064">Aspartyl protease</keyword>
<evidence type="ECO:0000256" key="1">
    <source>
        <dbReference type="ARBA" id="ARBA00007447"/>
    </source>
</evidence>
<dbReference type="GO" id="GO:0016799">
    <property type="term" value="F:hydrolase activity, hydrolyzing N-glycosyl compounds"/>
    <property type="evidence" value="ECO:0007669"/>
    <property type="project" value="InterPro"/>
</dbReference>
<dbReference type="InterPro" id="IPR033121">
    <property type="entry name" value="PEPTIDASE_A1"/>
</dbReference>
<sequence length="578" mass="61703">MIDPEGTKIALTAPFPNITIAGNVANQVSVTQEYLDDIYKVKNPYSSLMHKYYGTIFPLWDETAAAIMLDPTIVKNTTSFYLDVDTAPSSPNYGNIHAYQEALKPTAQNLQKVNMVVSIDGNRLKKSVQPSSEGVKILTGHSERDRPTALLLQVQATQHTGTSAIKIALTDRMIDDIGWAYYANISVGNPSQVQAVLIDSGSNELLFTAANATACKTRNGCAGGTFDVTKSSTFDVVTRGGLSIGFEDSSKKQGDYFTDEVQIGEISVTNARLGIAYEVSDPTGMNTGIMGLGYANNEGSNKSEPYPTFLDALVQSGAIESRLYGIHLNQINSSGSIIFGGIDIAKFQGPMTTLDCLLDGRKTATEHKLKLDKITVNPHDENSEELLLSSGQVPHAVFLDSGNARCNTATLDLHLADLFAPKVAGNSGVAADHNGNPLCTLMVEPSGPGEISAIGDAVMRAGYWVFDLDNGQISVAQANIEASSSDIVKVLKGVDGLSRAVQRHFVGDQVSASGDYLLAIGPSPSFTSSLERRFDGAAATVKMSKVSAPWPLIGGLVLFTIEMQSLKEQVNRVVAQAH</sequence>
<dbReference type="PROSITE" id="PS00141">
    <property type="entry name" value="ASP_PROTEASE"/>
    <property type="match status" value="1"/>
</dbReference>
<evidence type="ECO:0000259" key="4">
    <source>
        <dbReference type="PROSITE" id="PS51767"/>
    </source>
</evidence>
<dbReference type="EMBL" id="QZBZ01000148">
    <property type="protein sequence ID" value="TIA34826.1"/>
    <property type="molecule type" value="Genomic_DNA"/>
</dbReference>
<reference evidence="5 6" key="1">
    <citation type="submission" date="2018-10" db="EMBL/GenBank/DDBJ databases">
        <title>Fifty Aureobasidium pullulans genomes reveal a recombining polyextremotolerant generalist.</title>
        <authorList>
            <person name="Gostincar C."/>
            <person name="Turk M."/>
            <person name="Zajc J."/>
            <person name="Gunde-Cimerman N."/>
        </authorList>
    </citation>
    <scope>NUCLEOTIDE SEQUENCE [LARGE SCALE GENOMIC DNA]</scope>
    <source>
        <strain evidence="5 6">EXF-1645</strain>
    </source>
</reference>
<accession>A0A4T0BJX3</accession>
<dbReference type="PANTHER" id="PTHR47966:SF65">
    <property type="entry name" value="ASPARTIC-TYPE ENDOPEPTIDASE"/>
    <property type="match status" value="1"/>
</dbReference>
<dbReference type="PROSITE" id="PS51767">
    <property type="entry name" value="PEPTIDASE_A1"/>
    <property type="match status" value="1"/>
</dbReference>
<dbReference type="InterPro" id="IPR036452">
    <property type="entry name" value="Ribo_hydro-like"/>
</dbReference>
<gene>
    <name evidence="5" type="ORF">D6C78_06565</name>
</gene>
<evidence type="ECO:0000256" key="3">
    <source>
        <dbReference type="RuleBase" id="RU000454"/>
    </source>
</evidence>
<evidence type="ECO:0000313" key="5">
    <source>
        <dbReference type="EMBL" id="TIA34826.1"/>
    </source>
</evidence>
<organism evidence="5 6">
    <name type="scientific">Aureobasidium pullulans</name>
    <name type="common">Black yeast</name>
    <name type="synonym">Pullularia pullulans</name>
    <dbReference type="NCBI Taxonomy" id="5580"/>
    <lineage>
        <taxon>Eukaryota</taxon>
        <taxon>Fungi</taxon>
        <taxon>Dikarya</taxon>
        <taxon>Ascomycota</taxon>
        <taxon>Pezizomycotina</taxon>
        <taxon>Dothideomycetes</taxon>
        <taxon>Dothideomycetidae</taxon>
        <taxon>Dothideales</taxon>
        <taxon>Saccotheciaceae</taxon>
        <taxon>Aureobasidium</taxon>
    </lineage>
</organism>
<feature type="domain" description="Peptidase A1" evidence="4">
    <location>
        <begin position="181"/>
        <end position="476"/>
    </location>
</feature>
<dbReference type="GO" id="GO:0004190">
    <property type="term" value="F:aspartic-type endopeptidase activity"/>
    <property type="evidence" value="ECO:0007669"/>
    <property type="project" value="UniProtKB-KW"/>
</dbReference>
<dbReference type="InterPro" id="IPR001969">
    <property type="entry name" value="Aspartic_peptidase_AS"/>
</dbReference>
<protein>
    <submittedName>
        <fullName evidence="5">Acid protease</fullName>
    </submittedName>
</protein>
<dbReference type="AlphaFoldDB" id="A0A4T0BJX3"/>
<evidence type="ECO:0000256" key="2">
    <source>
        <dbReference type="ARBA" id="ARBA00022750"/>
    </source>
</evidence>
<dbReference type="SUPFAM" id="SSF53590">
    <property type="entry name" value="Nucleoside hydrolase"/>
    <property type="match status" value="1"/>
</dbReference>
<dbReference type="GO" id="GO:0006508">
    <property type="term" value="P:proteolysis"/>
    <property type="evidence" value="ECO:0007669"/>
    <property type="project" value="UniProtKB-KW"/>
</dbReference>
<dbReference type="Pfam" id="PF00026">
    <property type="entry name" value="Asp"/>
    <property type="match status" value="2"/>
</dbReference>
<comment type="caution">
    <text evidence="5">The sequence shown here is derived from an EMBL/GenBank/DDBJ whole genome shotgun (WGS) entry which is preliminary data.</text>
</comment>
<dbReference type="SUPFAM" id="SSF50630">
    <property type="entry name" value="Acid proteases"/>
    <property type="match status" value="1"/>
</dbReference>